<dbReference type="EMBL" id="CM056818">
    <property type="protein sequence ID" value="KAJ8622963.1"/>
    <property type="molecule type" value="Genomic_DNA"/>
</dbReference>
<dbReference type="Proteomes" id="UP001234297">
    <property type="component" value="Chromosome 10"/>
</dbReference>
<gene>
    <name evidence="1" type="ORF">MRB53_031492</name>
</gene>
<protein>
    <submittedName>
        <fullName evidence="1">Uncharacterized protein</fullName>
    </submittedName>
</protein>
<proteinExistence type="predicted"/>
<sequence>MKRSDASTPKLERKVVEKNRRIHMKNLCRELSSLVPPQHPSRVAPSQQDIFEKAADYIKQTEERIKELKRKRDSVMDLEGRNRDMSGGMMMGLRLPIVELSESGSTLKVVMISGLDNNIMLSNVVTVLKEEGAEVVSADQYSVADRCFHILLSQVTSSRVGYESERAHKRLKELVN</sequence>
<comment type="caution">
    <text evidence="1">The sequence shown here is derived from an EMBL/GenBank/DDBJ whole genome shotgun (WGS) entry which is preliminary data.</text>
</comment>
<accession>A0ACC2KPS8</accession>
<organism evidence="1 2">
    <name type="scientific">Persea americana</name>
    <name type="common">Avocado</name>
    <dbReference type="NCBI Taxonomy" id="3435"/>
    <lineage>
        <taxon>Eukaryota</taxon>
        <taxon>Viridiplantae</taxon>
        <taxon>Streptophyta</taxon>
        <taxon>Embryophyta</taxon>
        <taxon>Tracheophyta</taxon>
        <taxon>Spermatophyta</taxon>
        <taxon>Magnoliopsida</taxon>
        <taxon>Magnoliidae</taxon>
        <taxon>Laurales</taxon>
        <taxon>Lauraceae</taxon>
        <taxon>Persea</taxon>
    </lineage>
</organism>
<name>A0ACC2KPS8_PERAE</name>
<reference evidence="1 2" key="1">
    <citation type="journal article" date="2022" name="Hortic Res">
        <title>A haplotype resolved chromosomal level avocado genome allows analysis of novel avocado genes.</title>
        <authorList>
            <person name="Nath O."/>
            <person name="Fletcher S.J."/>
            <person name="Hayward A."/>
            <person name="Shaw L.M."/>
            <person name="Masouleh A.K."/>
            <person name="Furtado A."/>
            <person name="Henry R.J."/>
            <person name="Mitter N."/>
        </authorList>
    </citation>
    <scope>NUCLEOTIDE SEQUENCE [LARGE SCALE GENOMIC DNA]</scope>
    <source>
        <strain evidence="2">cv. Hass</strain>
    </source>
</reference>
<evidence type="ECO:0000313" key="1">
    <source>
        <dbReference type="EMBL" id="KAJ8622963.1"/>
    </source>
</evidence>
<keyword evidence="2" id="KW-1185">Reference proteome</keyword>
<evidence type="ECO:0000313" key="2">
    <source>
        <dbReference type="Proteomes" id="UP001234297"/>
    </source>
</evidence>